<dbReference type="OrthoDB" id="5616064at2"/>
<evidence type="ECO:0000313" key="3">
    <source>
        <dbReference type="Proteomes" id="UP000322521"/>
    </source>
</evidence>
<name>A0A5M9NXK4_9VIBR</name>
<keyword evidence="3" id="KW-1185">Reference proteome</keyword>
<comment type="caution">
    <text evidence="2">The sequence shown here is derived from an EMBL/GenBank/DDBJ whole genome shotgun (WGS) entry which is preliminary data.</text>
</comment>
<gene>
    <name evidence="2" type="ORF">F4W18_13365</name>
</gene>
<dbReference type="EMBL" id="VXJS01000007">
    <property type="protein sequence ID" value="KAA8675610.1"/>
    <property type="molecule type" value="Genomic_DNA"/>
</dbReference>
<accession>A0A5M9NXK4</accession>
<keyword evidence="1" id="KW-0732">Signal</keyword>
<reference evidence="2 3" key="1">
    <citation type="submission" date="2019-09" db="EMBL/GenBank/DDBJ databases">
        <title>Draft genome sequence of various Type strains from the CCUG.</title>
        <authorList>
            <person name="Pineiro-Iglesias B."/>
            <person name="Tunovic T."/>
            <person name="Unosson C."/>
            <person name="Inganas E."/>
            <person name="Ohlen M."/>
            <person name="Cardew S."/>
            <person name="Jensie-Markopoulos S."/>
            <person name="Salva-Serra F."/>
            <person name="Jaen-Luchoro D."/>
            <person name="Karlsson R."/>
            <person name="Svensson-Stadler L."/>
            <person name="Chun J."/>
            <person name="Moore E."/>
        </authorList>
    </citation>
    <scope>NUCLEOTIDE SEQUENCE [LARGE SCALE GENOMIC DNA]</scope>
    <source>
        <strain evidence="2 3">CCUG 56969T</strain>
    </source>
</reference>
<protein>
    <recommendedName>
        <fullName evidence="4">LPP20 family lipoprotein</fullName>
    </recommendedName>
</protein>
<evidence type="ECO:0000256" key="1">
    <source>
        <dbReference type="SAM" id="SignalP"/>
    </source>
</evidence>
<evidence type="ECO:0008006" key="4">
    <source>
        <dbReference type="Google" id="ProtNLM"/>
    </source>
</evidence>
<dbReference type="Gene3D" id="3.10.28.20">
    <property type="entry name" value="Acetamidase/Formamidase-like domains"/>
    <property type="match status" value="1"/>
</dbReference>
<organism evidence="2 3">
    <name type="scientific">Vibrio gigantis</name>
    <dbReference type="NCBI Taxonomy" id="296199"/>
    <lineage>
        <taxon>Bacteria</taxon>
        <taxon>Pseudomonadati</taxon>
        <taxon>Pseudomonadota</taxon>
        <taxon>Gammaproteobacteria</taxon>
        <taxon>Vibrionales</taxon>
        <taxon>Vibrionaceae</taxon>
        <taxon>Vibrio</taxon>
    </lineage>
</organism>
<dbReference type="PROSITE" id="PS51257">
    <property type="entry name" value="PROKAR_LIPOPROTEIN"/>
    <property type="match status" value="1"/>
</dbReference>
<dbReference type="Proteomes" id="UP000322521">
    <property type="component" value="Unassembled WGS sequence"/>
</dbReference>
<sequence>MKMTQKKTLAAFMISIMAVGCASNDMTKLEVEKAKHDATVDRVDETLSNIPSWYMKPPKSNGEGFFAAGTGMSSDLDMAVTKAKINAEFELAKKYRQIVSGSERAYTSETTNSATTESKVVSLTEKTIDKLVANAQLSDYDVTDTEIIRESTQYRVYLLSFMPYDSNNDGNDDLFRDVRAASDIAFKDLERRVDKATNGNAVE</sequence>
<dbReference type="RefSeq" id="WP_086714987.1">
    <property type="nucleotide sequence ID" value="NZ_AP025494.1"/>
</dbReference>
<evidence type="ECO:0000313" key="2">
    <source>
        <dbReference type="EMBL" id="KAA8675610.1"/>
    </source>
</evidence>
<feature type="chain" id="PRO_5024283940" description="LPP20 family lipoprotein" evidence="1">
    <location>
        <begin position="23"/>
        <end position="203"/>
    </location>
</feature>
<proteinExistence type="predicted"/>
<dbReference type="AlphaFoldDB" id="A0A5M9NXK4"/>
<feature type="signal peptide" evidence="1">
    <location>
        <begin position="1"/>
        <end position="22"/>
    </location>
</feature>